<dbReference type="GO" id="GO:0019013">
    <property type="term" value="C:viral nucleocapsid"/>
    <property type="evidence" value="ECO:0007669"/>
    <property type="project" value="UniProtKB-KW"/>
</dbReference>
<dbReference type="Pfam" id="PF00846">
    <property type="entry name" value="Hanta_nucleocap"/>
    <property type="match status" value="1"/>
</dbReference>
<evidence type="ECO:0000256" key="8">
    <source>
        <dbReference type="ARBA" id="ARBA00022812"/>
    </source>
</evidence>
<keyword evidence="13" id="KW-0143">Chaperone</keyword>
<keyword evidence="5" id="KW-0540">Nuclease</keyword>
<evidence type="ECO:0000256" key="10">
    <source>
        <dbReference type="ARBA" id="ARBA00022884"/>
    </source>
</evidence>
<keyword evidence="7" id="KW-0378">Hydrolase</keyword>
<dbReference type="GO" id="GO:0044177">
    <property type="term" value="C:host cell Golgi apparatus"/>
    <property type="evidence" value="ECO:0007669"/>
    <property type="project" value="UniProtKB-SubCell"/>
</dbReference>
<evidence type="ECO:0000256" key="17">
    <source>
        <dbReference type="SAM" id="Coils"/>
    </source>
</evidence>
<evidence type="ECO:0000256" key="6">
    <source>
        <dbReference type="ARBA" id="ARBA00022759"/>
    </source>
</evidence>
<comment type="subcellular location">
    <subcellularLocation>
        <location evidence="16">Host Golgi apparatus</location>
        <location evidence="16">Host cis-Golgi network</location>
    </subcellularLocation>
    <subcellularLocation>
        <location evidence="2">Host cytoplasm</location>
        <location evidence="2">Host perinuclear region</location>
    </subcellularLocation>
    <subcellularLocation>
        <location evidence="1">Virion</location>
    </subcellularLocation>
</comment>
<keyword evidence="11 17" id="KW-0175">Coiled coil</keyword>
<evidence type="ECO:0000256" key="7">
    <source>
        <dbReference type="ARBA" id="ARBA00022801"/>
    </source>
</evidence>
<keyword evidence="8" id="KW-1040">Host Golgi apparatus</keyword>
<evidence type="ECO:0000256" key="15">
    <source>
        <dbReference type="ARBA" id="ARBA00033344"/>
    </source>
</evidence>
<evidence type="ECO:0000256" key="14">
    <source>
        <dbReference type="ARBA" id="ARBA00023200"/>
    </source>
</evidence>
<comment type="similarity">
    <text evidence="3">Belongs to the hantavirus nucleocapsid protein family.</text>
</comment>
<dbReference type="GO" id="GO:0044220">
    <property type="term" value="C:host cell perinuclear region of cytoplasm"/>
    <property type="evidence" value="ECO:0007669"/>
    <property type="project" value="UniProtKB-SubCell"/>
</dbReference>
<dbReference type="GO" id="GO:0003723">
    <property type="term" value="F:RNA binding"/>
    <property type="evidence" value="ECO:0007669"/>
    <property type="project" value="UniProtKB-KW"/>
</dbReference>
<feature type="coiled-coil region" evidence="17">
    <location>
        <begin position="4"/>
        <end position="71"/>
    </location>
</feature>
<sequence length="422" mass="47946">MEDVKKLEEEYINLERELTNAQVKLDAEIQKAGDNPDQIAANAIKHRQGVVEAYKQKLQDLRSEITKIQNEPKKEKPKEIPGVEEGDHLNAKSSLRYGNVIDLNPLDVDEPSGQTADWLSILGYISTLSVVLLLKGLYMLTTRGRQTTKDNKGTRIKFKDDSCMEDRKGIKQHRLLYISMPTSQSSIQDDELTPGRFRTIISGILPNEIRRRNLMSPVMGVIGFLHLAKDWLPFITEVLDAQCDFLEQDKANPKNSTNRVYFKHRQLQLDSLNLPEIRAVRDAVKDSYKVPTHIESDEIPWLFANAPDRCPPTVLGVAGVAELGAFFALMQDIRSAILASKMSGTAEEKMAKKSTFYQSYLRRTQSMGITCDQKIIHIYMDYMGTYCVDHFNLGDDMEPELRKKAQALLDRKVKEISSQEPV</sequence>
<keyword evidence="12 18" id="KW-0543">Viral nucleoprotein</keyword>
<accession>L7P8C5</accession>
<evidence type="ECO:0000256" key="13">
    <source>
        <dbReference type="ARBA" id="ARBA00023186"/>
    </source>
</evidence>
<keyword evidence="10" id="KW-0694">RNA-binding</keyword>
<evidence type="ECO:0000256" key="4">
    <source>
        <dbReference type="ARBA" id="ARBA00014389"/>
    </source>
</evidence>
<dbReference type="InterPro" id="IPR002214">
    <property type="entry name" value="Hanta_nucleocap"/>
</dbReference>
<evidence type="ECO:0000256" key="11">
    <source>
        <dbReference type="ARBA" id="ARBA00023054"/>
    </source>
</evidence>
<dbReference type="EMBL" id="JX193698">
    <property type="protein sequence ID" value="AFQ36586.1"/>
    <property type="molecule type" value="Viral_cRNA"/>
</dbReference>
<keyword evidence="6" id="KW-0255">Endonuclease</keyword>
<evidence type="ECO:0000256" key="3">
    <source>
        <dbReference type="ARBA" id="ARBA00007687"/>
    </source>
</evidence>
<name>L7P8C5_9VIRU</name>
<proteinExistence type="inferred from homology"/>
<reference evidence="18" key="1">
    <citation type="journal article" date="2014" name="J. Virol.">
        <title>Expanded host diversity and geographic distribution of hantaviruses in sub-saharan Africa.</title>
        <authorList>
            <person name="Kang H.J."/>
            <person name="Stanley W.T."/>
            <person name="Esselstyn J.A."/>
            <person name="Gu S.H."/>
            <person name="Yanagihara R."/>
        </authorList>
    </citation>
    <scope>NUCLEOTIDE SEQUENCE</scope>
    <source>
        <strain evidence="18">FMNH174124</strain>
    </source>
</reference>
<evidence type="ECO:0000256" key="9">
    <source>
        <dbReference type="ARBA" id="ARBA00022844"/>
    </source>
</evidence>
<evidence type="ECO:0000256" key="12">
    <source>
        <dbReference type="ARBA" id="ARBA00023086"/>
    </source>
</evidence>
<dbReference type="Gene3D" id="1.20.58.90">
    <property type="match status" value="1"/>
</dbReference>
<keyword evidence="9" id="KW-0946">Virion</keyword>
<organism evidence="18">
    <name type="scientific">Kilimanjaro virus</name>
    <dbReference type="NCBI Taxonomy" id="1201042"/>
    <lineage>
        <taxon>Viruses</taxon>
        <taxon>Riboviria</taxon>
        <taxon>Orthornavirae</taxon>
        <taxon>Negarnaviricota</taxon>
        <taxon>Polyploviricotina</taxon>
        <taxon>Bunyaviricetes</taxon>
        <taxon>Elliovirales</taxon>
        <taxon>Hantaviridae</taxon>
        <taxon>Mammantavirinae</taxon>
        <taxon>Orthohantavirus</taxon>
    </lineage>
</organism>
<dbReference type="GO" id="GO:0016787">
    <property type="term" value="F:hydrolase activity"/>
    <property type="evidence" value="ECO:0007669"/>
    <property type="project" value="UniProtKB-KW"/>
</dbReference>
<evidence type="ECO:0000256" key="2">
    <source>
        <dbReference type="ARBA" id="ARBA00004407"/>
    </source>
</evidence>
<evidence type="ECO:0000256" key="5">
    <source>
        <dbReference type="ARBA" id="ARBA00022722"/>
    </source>
</evidence>
<dbReference type="GO" id="GO:0004519">
    <property type="term" value="F:endonuclease activity"/>
    <property type="evidence" value="ECO:0007669"/>
    <property type="project" value="UniProtKB-KW"/>
</dbReference>
<evidence type="ECO:0000256" key="16">
    <source>
        <dbReference type="ARBA" id="ARBA00033737"/>
    </source>
</evidence>
<protein>
    <recommendedName>
        <fullName evidence="4">Nucleoprotein</fullName>
    </recommendedName>
    <alternativeName>
        <fullName evidence="15">Nucleocapsid protein</fullName>
    </alternativeName>
</protein>
<evidence type="ECO:0000256" key="1">
    <source>
        <dbReference type="ARBA" id="ARBA00004328"/>
    </source>
</evidence>
<evidence type="ECO:0000313" key="18">
    <source>
        <dbReference type="EMBL" id="AFQ36586.1"/>
    </source>
</evidence>
<keyword evidence="14" id="KW-1035">Host cytoplasm</keyword>